<evidence type="ECO:0000256" key="3">
    <source>
        <dbReference type="ARBA" id="ARBA00006702"/>
    </source>
</evidence>
<comment type="cofactor">
    <cofactor evidence="2">
        <name>Mg(2+)</name>
        <dbReference type="ChEBI" id="CHEBI:18420"/>
    </cofactor>
</comment>
<dbReference type="InterPro" id="IPR000222">
    <property type="entry name" value="PP2C_BS"/>
</dbReference>
<proteinExistence type="inferred from homology"/>
<organism evidence="14 15">
    <name type="scientific">Platanthera guangdongensis</name>
    <dbReference type="NCBI Taxonomy" id="2320717"/>
    <lineage>
        <taxon>Eukaryota</taxon>
        <taxon>Viridiplantae</taxon>
        <taxon>Streptophyta</taxon>
        <taxon>Embryophyta</taxon>
        <taxon>Tracheophyta</taxon>
        <taxon>Spermatophyta</taxon>
        <taxon>Magnoliopsida</taxon>
        <taxon>Liliopsida</taxon>
        <taxon>Asparagales</taxon>
        <taxon>Orchidaceae</taxon>
        <taxon>Orchidoideae</taxon>
        <taxon>Orchideae</taxon>
        <taxon>Orchidinae</taxon>
        <taxon>Platanthera</taxon>
    </lineage>
</organism>
<dbReference type="Gene3D" id="3.60.40.10">
    <property type="entry name" value="PPM-type phosphatase domain"/>
    <property type="match status" value="2"/>
</dbReference>
<evidence type="ECO:0000256" key="8">
    <source>
        <dbReference type="ARBA" id="ARBA00022912"/>
    </source>
</evidence>
<dbReference type="InterPro" id="IPR036457">
    <property type="entry name" value="PPM-type-like_dom_sf"/>
</dbReference>
<dbReference type="SMART" id="SM00332">
    <property type="entry name" value="PP2Cc"/>
    <property type="match status" value="1"/>
</dbReference>
<dbReference type="PANTHER" id="PTHR47992">
    <property type="entry name" value="PROTEIN PHOSPHATASE"/>
    <property type="match status" value="1"/>
</dbReference>
<dbReference type="InterPro" id="IPR015655">
    <property type="entry name" value="PP2C"/>
</dbReference>
<comment type="caution">
    <text evidence="14">The sequence shown here is derived from an EMBL/GenBank/DDBJ whole genome shotgun (WGS) entry which is preliminary data.</text>
</comment>
<protein>
    <recommendedName>
        <fullName evidence="4">protein-serine/threonine phosphatase</fullName>
        <ecNumber evidence="4">3.1.3.16</ecNumber>
    </recommendedName>
</protein>
<evidence type="ECO:0000256" key="12">
    <source>
        <dbReference type="RuleBase" id="RU003465"/>
    </source>
</evidence>
<feature type="domain" description="PPM-type phosphatase" evidence="13">
    <location>
        <begin position="349"/>
        <end position="584"/>
    </location>
</feature>
<evidence type="ECO:0000259" key="13">
    <source>
        <dbReference type="PROSITE" id="PS51746"/>
    </source>
</evidence>
<dbReference type="EC" id="3.1.3.16" evidence="4"/>
<dbReference type="InterPro" id="IPR001932">
    <property type="entry name" value="PPM-type_phosphatase-like_dom"/>
</dbReference>
<dbReference type="SUPFAM" id="SSF81606">
    <property type="entry name" value="PP2C-like"/>
    <property type="match status" value="2"/>
</dbReference>
<comment type="cofactor">
    <cofactor evidence="1">
        <name>Mn(2+)</name>
        <dbReference type="ChEBI" id="CHEBI:29035"/>
    </cofactor>
</comment>
<dbReference type="CDD" id="cd00143">
    <property type="entry name" value="PP2Cc"/>
    <property type="match status" value="1"/>
</dbReference>
<dbReference type="EMBL" id="JBBWWR010000001">
    <property type="protein sequence ID" value="KAK8971086.1"/>
    <property type="molecule type" value="Genomic_DNA"/>
</dbReference>
<dbReference type="Proteomes" id="UP001412067">
    <property type="component" value="Unassembled WGS sequence"/>
</dbReference>
<evidence type="ECO:0000256" key="4">
    <source>
        <dbReference type="ARBA" id="ARBA00013081"/>
    </source>
</evidence>
<comment type="catalytic activity">
    <reaction evidence="10">
        <text>O-phospho-L-seryl-[protein] + H2O = L-seryl-[protein] + phosphate</text>
        <dbReference type="Rhea" id="RHEA:20629"/>
        <dbReference type="Rhea" id="RHEA-COMP:9863"/>
        <dbReference type="Rhea" id="RHEA-COMP:11604"/>
        <dbReference type="ChEBI" id="CHEBI:15377"/>
        <dbReference type="ChEBI" id="CHEBI:29999"/>
        <dbReference type="ChEBI" id="CHEBI:43474"/>
        <dbReference type="ChEBI" id="CHEBI:83421"/>
        <dbReference type="EC" id="3.1.3.16"/>
    </reaction>
</comment>
<evidence type="ECO:0000256" key="6">
    <source>
        <dbReference type="ARBA" id="ARBA00022801"/>
    </source>
</evidence>
<evidence type="ECO:0000313" key="14">
    <source>
        <dbReference type="EMBL" id="KAK8971086.1"/>
    </source>
</evidence>
<dbReference type="PROSITE" id="PS01032">
    <property type="entry name" value="PPM_1"/>
    <property type="match status" value="2"/>
</dbReference>
<keyword evidence="8 12" id="KW-0904">Protein phosphatase</keyword>
<evidence type="ECO:0000256" key="9">
    <source>
        <dbReference type="ARBA" id="ARBA00023211"/>
    </source>
</evidence>
<keyword evidence="15" id="KW-1185">Reference proteome</keyword>
<gene>
    <name evidence="14" type="ORF">KSP40_PGU005139</name>
</gene>
<keyword evidence="7" id="KW-0460">Magnesium</keyword>
<dbReference type="PROSITE" id="PS51746">
    <property type="entry name" value="PPM_2"/>
    <property type="match status" value="1"/>
</dbReference>
<evidence type="ECO:0000256" key="11">
    <source>
        <dbReference type="ARBA" id="ARBA00048336"/>
    </source>
</evidence>
<reference evidence="14 15" key="1">
    <citation type="journal article" date="2022" name="Nat. Plants">
        <title>Genomes of leafy and leafless Platanthera orchids illuminate the evolution of mycoheterotrophy.</title>
        <authorList>
            <person name="Li M.H."/>
            <person name="Liu K.W."/>
            <person name="Li Z."/>
            <person name="Lu H.C."/>
            <person name="Ye Q.L."/>
            <person name="Zhang D."/>
            <person name="Wang J.Y."/>
            <person name="Li Y.F."/>
            <person name="Zhong Z.M."/>
            <person name="Liu X."/>
            <person name="Yu X."/>
            <person name="Liu D.K."/>
            <person name="Tu X.D."/>
            <person name="Liu B."/>
            <person name="Hao Y."/>
            <person name="Liao X.Y."/>
            <person name="Jiang Y.T."/>
            <person name="Sun W.H."/>
            <person name="Chen J."/>
            <person name="Chen Y.Q."/>
            <person name="Ai Y."/>
            <person name="Zhai J.W."/>
            <person name="Wu S.S."/>
            <person name="Zhou Z."/>
            <person name="Hsiao Y.Y."/>
            <person name="Wu W.L."/>
            <person name="Chen Y.Y."/>
            <person name="Lin Y.F."/>
            <person name="Hsu J.L."/>
            <person name="Li C.Y."/>
            <person name="Wang Z.W."/>
            <person name="Zhao X."/>
            <person name="Zhong W.Y."/>
            <person name="Ma X.K."/>
            <person name="Ma L."/>
            <person name="Huang J."/>
            <person name="Chen G.Z."/>
            <person name="Huang M.Z."/>
            <person name="Huang L."/>
            <person name="Peng D.H."/>
            <person name="Luo Y.B."/>
            <person name="Zou S.Q."/>
            <person name="Chen S.P."/>
            <person name="Lan S."/>
            <person name="Tsai W.C."/>
            <person name="Van de Peer Y."/>
            <person name="Liu Z.J."/>
        </authorList>
    </citation>
    <scope>NUCLEOTIDE SEQUENCE [LARGE SCALE GENOMIC DNA]</scope>
    <source>
        <strain evidence="14">Lor288</strain>
    </source>
</reference>
<keyword evidence="6 12" id="KW-0378">Hydrolase</keyword>
<evidence type="ECO:0000256" key="1">
    <source>
        <dbReference type="ARBA" id="ARBA00001936"/>
    </source>
</evidence>
<accession>A0ABR2N4P9</accession>
<sequence>MAVLSNTFPPSPPLSWKFLADKPILSRKKTRGASTVSTKTDEISTSEQIPAEAVVKTVEVFGGEVSKSGECLPAETRKLKGRPCRIAIPQAGVVGLAFGETFCRKDEDLGREMEVEETGYCLASRRGTRHKMEDGYGIITNIHGDSTQSFFGVFDGHGGMAAMNFVSEKLGKNIISALEGVKEYDDEDKFETAIKAGYMNTDREFLSELDSIWTLIRILVRHFHVLRKTLMAVLSNTFPPSPPLSWKFLADKPILSRKKTRGASRVSTKTDEISTSEQIPAEAVVKTVEVFGGEVSKSGECLPAETRKLKGRPCRIAIPQAGVVGLAFGETFCRKDEDLGREMEVEETGYCLASRRGTRHKMEDGYGIITNIHGDSTQSFFGVFDGHGGMAAMNFVSEKLGKNIISALEGVKEYDDEDKFETAIKAGYMNTDREFLSEGLSSGTCAATVLLRNGELYASNVGDCRVVMSRKGIANVLTSDLRPEREDERIRIESLGGYVSCHNGVWRVQDSLAISRAIGDANMKEWIISELKLERFNWTEIVSNQEAVDVVTKHSSSMQSCKDLVEISCSRGNRDDITVMVVDLRVLALLGG</sequence>
<evidence type="ECO:0000256" key="5">
    <source>
        <dbReference type="ARBA" id="ARBA00022723"/>
    </source>
</evidence>
<keyword evidence="9" id="KW-0464">Manganese</keyword>
<keyword evidence="5" id="KW-0479">Metal-binding</keyword>
<evidence type="ECO:0000313" key="15">
    <source>
        <dbReference type="Proteomes" id="UP001412067"/>
    </source>
</evidence>
<comment type="similarity">
    <text evidence="3 12">Belongs to the PP2C family.</text>
</comment>
<evidence type="ECO:0000256" key="2">
    <source>
        <dbReference type="ARBA" id="ARBA00001946"/>
    </source>
</evidence>
<dbReference type="Pfam" id="PF00481">
    <property type="entry name" value="PP2C"/>
    <property type="match status" value="2"/>
</dbReference>
<evidence type="ECO:0000256" key="7">
    <source>
        <dbReference type="ARBA" id="ARBA00022842"/>
    </source>
</evidence>
<comment type="catalytic activity">
    <reaction evidence="11">
        <text>O-phospho-L-threonyl-[protein] + H2O = L-threonyl-[protein] + phosphate</text>
        <dbReference type="Rhea" id="RHEA:47004"/>
        <dbReference type="Rhea" id="RHEA-COMP:11060"/>
        <dbReference type="Rhea" id="RHEA-COMP:11605"/>
        <dbReference type="ChEBI" id="CHEBI:15377"/>
        <dbReference type="ChEBI" id="CHEBI:30013"/>
        <dbReference type="ChEBI" id="CHEBI:43474"/>
        <dbReference type="ChEBI" id="CHEBI:61977"/>
        <dbReference type="EC" id="3.1.3.16"/>
    </reaction>
</comment>
<name>A0ABR2N4P9_9ASPA</name>
<evidence type="ECO:0000256" key="10">
    <source>
        <dbReference type="ARBA" id="ARBA00047761"/>
    </source>
</evidence>